<comment type="caution">
    <text evidence="1">The sequence shown here is derived from an EMBL/GenBank/DDBJ whole genome shotgun (WGS) entry which is preliminary data.</text>
</comment>
<evidence type="ECO:0000313" key="1">
    <source>
        <dbReference type="EMBL" id="GAA4340850.1"/>
    </source>
</evidence>
<reference evidence="2" key="1">
    <citation type="journal article" date="2019" name="Int. J. Syst. Evol. Microbiol.">
        <title>The Global Catalogue of Microorganisms (GCM) 10K type strain sequencing project: providing services to taxonomists for standard genome sequencing and annotation.</title>
        <authorList>
            <consortium name="The Broad Institute Genomics Platform"/>
            <consortium name="The Broad Institute Genome Sequencing Center for Infectious Disease"/>
            <person name="Wu L."/>
            <person name="Ma J."/>
        </authorList>
    </citation>
    <scope>NUCLEOTIDE SEQUENCE [LARGE SCALE GENOMIC DNA]</scope>
    <source>
        <strain evidence="2">JCM 17705</strain>
    </source>
</reference>
<dbReference type="Proteomes" id="UP001500582">
    <property type="component" value="Unassembled WGS sequence"/>
</dbReference>
<sequence length="160" mass="18377">MVFGFSNAQTIVNSKGVKHTCKTDILKTVVDDFKSDIGDGYTFEDKRTTIPKFVNLLNKDFKTRYFSNFCFVEYSSFRAIKDDEDLHLGLISIGFDTDAKADRALRIVKNTGRSNFRLKNLTMFTYYKRQKSLVIIFSETGDKKPVNAFLAKRSIKRVAI</sequence>
<organism evidence="1 2">
    <name type="scientific">Mucilaginibacter gynuensis</name>
    <dbReference type="NCBI Taxonomy" id="1302236"/>
    <lineage>
        <taxon>Bacteria</taxon>
        <taxon>Pseudomonadati</taxon>
        <taxon>Bacteroidota</taxon>
        <taxon>Sphingobacteriia</taxon>
        <taxon>Sphingobacteriales</taxon>
        <taxon>Sphingobacteriaceae</taxon>
        <taxon>Mucilaginibacter</taxon>
    </lineage>
</organism>
<evidence type="ECO:0000313" key="2">
    <source>
        <dbReference type="Proteomes" id="UP001500582"/>
    </source>
</evidence>
<accession>A0ABP8HL38</accession>
<proteinExistence type="predicted"/>
<protein>
    <submittedName>
        <fullName evidence="1">Uncharacterized protein</fullName>
    </submittedName>
</protein>
<name>A0ABP8HL38_9SPHI</name>
<dbReference type="EMBL" id="BAABFT010000027">
    <property type="protein sequence ID" value="GAA4340850.1"/>
    <property type="molecule type" value="Genomic_DNA"/>
</dbReference>
<gene>
    <name evidence="1" type="ORF">GCM10023149_52610</name>
</gene>
<keyword evidence="2" id="KW-1185">Reference proteome</keyword>